<dbReference type="STRING" id="6573.A0A210R396"/>
<dbReference type="InterPro" id="IPR027095">
    <property type="entry name" value="Golgin-45"/>
</dbReference>
<feature type="coiled-coil region" evidence="1">
    <location>
        <begin position="155"/>
        <end position="189"/>
    </location>
</feature>
<protein>
    <submittedName>
        <fullName evidence="3">Golgin-45</fullName>
    </submittedName>
</protein>
<feature type="compositionally biased region" description="Polar residues" evidence="2">
    <location>
        <begin position="94"/>
        <end position="104"/>
    </location>
</feature>
<dbReference type="PANTHER" id="PTHR13066">
    <property type="entry name" value="BASIC LEUCINE ZIPPER NUCLEAR FACTOR 1 BLZF1 PROTEIN"/>
    <property type="match status" value="1"/>
</dbReference>
<evidence type="ECO:0000256" key="1">
    <source>
        <dbReference type="SAM" id="Coils"/>
    </source>
</evidence>
<dbReference type="AlphaFoldDB" id="A0A210R396"/>
<feature type="region of interest" description="Disordered" evidence="2">
    <location>
        <begin position="75"/>
        <end position="110"/>
    </location>
</feature>
<dbReference type="OrthoDB" id="5959043at2759"/>
<feature type="region of interest" description="Disordered" evidence="2">
    <location>
        <begin position="1"/>
        <end position="49"/>
    </location>
</feature>
<dbReference type="GO" id="GO:0000139">
    <property type="term" value="C:Golgi membrane"/>
    <property type="evidence" value="ECO:0007669"/>
    <property type="project" value="TreeGrafter"/>
</dbReference>
<organism evidence="3 4">
    <name type="scientific">Mizuhopecten yessoensis</name>
    <name type="common">Japanese scallop</name>
    <name type="synonym">Patinopecten yessoensis</name>
    <dbReference type="NCBI Taxonomy" id="6573"/>
    <lineage>
        <taxon>Eukaryota</taxon>
        <taxon>Metazoa</taxon>
        <taxon>Spiralia</taxon>
        <taxon>Lophotrochozoa</taxon>
        <taxon>Mollusca</taxon>
        <taxon>Bivalvia</taxon>
        <taxon>Autobranchia</taxon>
        <taxon>Pteriomorphia</taxon>
        <taxon>Pectinida</taxon>
        <taxon>Pectinoidea</taxon>
        <taxon>Pectinidae</taxon>
        <taxon>Mizuhopecten</taxon>
    </lineage>
</organism>
<feature type="compositionally biased region" description="Polar residues" evidence="2">
    <location>
        <begin position="21"/>
        <end position="32"/>
    </location>
</feature>
<sequence>MASTYTLPTGDKLLPKPRVQIESSTTSNTNPPLRTKRVVRTPSQTSLDSKGTVLLRQAMPKYSFQTKKPTAVVVSTPSLPNPELVNQSKEKVEPTSTAAPNSRPVSKVDPLPGAAVTAGPTSIQTASNVNRNMPLMTKFPSLECLPFPDPLGSQIVSLQNQNGELQDENERLKKEMENMKRQLDVQFQVNSELKKLLVASVGDDLQFRVENLARDRAQLSTEIGTFAKRRTEDYEHIDKVSIQADMWRSKFLASRVMIDELASSKAYLSIVCQESQSALQQMLTERHEIRSNLMETYKILQQVRSAFDPLNSQKSMGVASTNSLDLARVNQRLTEAIRYRLLPSHVALDSVVNIDQWTDSLTLAESRANELLSKKIDPEDVQKQMSIALRDPSINVIDRFHPFTRFDNLTLNCCVQCQGEMFAI</sequence>
<evidence type="ECO:0000256" key="2">
    <source>
        <dbReference type="SAM" id="MobiDB-lite"/>
    </source>
</evidence>
<keyword evidence="1" id="KW-0175">Coiled coil</keyword>
<evidence type="ECO:0000313" key="4">
    <source>
        <dbReference type="Proteomes" id="UP000242188"/>
    </source>
</evidence>
<gene>
    <name evidence="3" type="ORF">KP79_PYT20942</name>
</gene>
<accession>A0A210R396</accession>
<reference evidence="3 4" key="1">
    <citation type="journal article" date="2017" name="Nat. Ecol. Evol.">
        <title>Scallop genome provides insights into evolution of bilaterian karyotype and development.</title>
        <authorList>
            <person name="Wang S."/>
            <person name="Zhang J."/>
            <person name="Jiao W."/>
            <person name="Li J."/>
            <person name="Xun X."/>
            <person name="Sun Y."/>
            <person name="Guo X."/>
            <person name="Huan P."/>
            <person name="Dong B."/>
            <person name="Zhang L."/>
            <person name="Hu X."/>
            <person name="Sun X."/>
            <person name="Wang J."/>
            <person name="Zhao C."/>
            <person name="Wang Y."/>
            <person name="Wang D."/>
            <person name="Huang X."/>
            <person name="Wang R."/>
            <person name="Lv J."/>
            <person name="Li Y."/>
            <person name="Zhang Z."/>
            <person name="Liu B."/>
            <person name="Lu W."/>
            <person name="Hui Y."/>
            <person name="Liang J."/>
            <person name="Zhou Z."/>
            <person name="Hou R."/>
            <person name="Li X."/>
            <person name="Liu Y."/>
            <person name="Li H."/>
            <person name="Ning X."/>
            <person name="Lin Y."/>
            <person name="Zhao L."/>
            <person name="Xing Q."/>
            <person name="Dou J."/>
            <person name="Li Y."/>
            <person name="Mao J."/>
            <person name="Guo H."/>
            <person name="Dou H."/>
            <person name="Li T."/>
            <person name="Mu C."/>
            <person name="Jiang W."/>
            <person name="Fu Q."/>
            <person name="Fu X."/>
            <person name="Miao Y."/>
            <person name="Liu J."/>
            <person name="Yu Q."/>
            <person name="Li R."/>
            <person name="Liao H."/>
            <person name="Li X."/>
            <person name="Kong Y."/>
            <person name="Jiang Z."/>
            <person name="Chourrout D."/>
            <person name="Li R."/>
            <person name="Bao Z."/>
        </authorList>
    </citation>
    <scope>NUCLEOTIDE SEQUENCE [LARGE SCALE GENOMIC DNA]</scope>
    <source>
        <strain evidence="3 4">PY_sf001</strain>
    </source>
</reference>
<dbReference type="PANTHER" id="PTHR13066:SF2">
    <property type="entry name" value="GOLGIN-45"/>
    <property type="match status" value="1"/>
</dbReference>
<keyword evidence="4" id="KW-1185">Reference proteome</keyword>
<name>A0A210R396_MIZYE</name>
<dbReference type="GO" id="GO:0043001">
    <property type="term" value="P:Golgi to plasma membrane protein transport"/>
    <property type="evidence" value="ECO:0007669"/>
    <property type="project" value="InterPro"/>
</dbReference>
<dbReference type="EMBL" id="NEDP02000661">
    <property type="protein sequence ID" value="OWF55445.1"/>
    <property type="molecule type" value="Genomic_DNA"/>
</dbReference>
<comment type="caution">
    <text evidence="3">The sequence shown here is derived from an EMBL/GenBank/DDBJ whole genome shotgun (WGS) entry which is preliminary data.</text>
</comment>
<dbReference type="Proteomes" id="UP000242188">
    <property type="component" value="Unassembled WGS sequence"/>
</dbReference>
<proteinExistence type="predicted"/>
<dbReference type="GO" id="GO:0007030">
    <property type="term" value="P:Golgi organization"/>
    <property type="evidence" value="ECO:0007669"/>
    <property type="project" value="InterPro"/>
</dbReference>
<evidence type="ECO:0000313" key="3">
    <source>
        <dbReference type="EMBL" id="OWF55445.1"/>
    </source>
</evidence>